<sequence>MFTYINDETEIINVALKCDIRTDKHFKSLPKNKYFDLISPYGYGGTLIQTTNEADIAAYFKALQNYCIKKNIVCEFVRFHPLINNYKLLQDEFEIIQLGETVALDLADEETIWSNLQPRMKSKIRTTMKSGVEIYFSNDSALKEEFINLYTKTMKKNDASDYYFFKDEFYDSLFVDLKYNVMFCYAKYEGKIISIAAILLGREILHYHLSGTDQKYHKLAPNNAILLNTALWGARNRYKYLHLGGGVGSQADDLLKYKKKFNQNSSLRFSIGKKIYNQEKYDELVKLRGKEVAGSSFFPQYRA</sequence>
<protein>
    <recommendedName>
        <fullName evidence="9">Lipid II:glycine glycyltransferase</fullName>
        <ecNumber evidence="8">2.3.2.16</ecNumber>
    </recommendedName>
    <alternativeName>
        <fullName evidence="10">Factor essential for expression of methicillin resistance X</fullName>
    </alternativeName>
</protein>
<dbReference type="Gene3D" id="3.40.630.30">
    <property type="match status" value="1"/>
</dbReference>
<dbReference type="GO" id="GO:0005737">
    <property type="term" value="C:cytoplasm"/>
    <property type="evidence" value="ECO:0007669"/>
    <property type="project" value="UniProtKB-SubCell"/>
</dbReference>
<dbReference type="GO" id="GO:0009252">
    <property type="term" value="P:peptidoglycan biosynthetic process"/>
    <property type="evidence" value="ECO:0007669"/>
    <property type="project" value="UniProtKB-KW"/>
</dbReference>
<keyword evidence="6" id="KW-0012">Acyltransferase</keyword>
<dbReference type="GO" id="GO:0016755">
    <property type="term" value="F:aminoacyltransferase activity"/>
    <property type="evidence" value="ECO:0007669"/>
    <property type="project" value="InterPro"/>
</dbReference>
<comment type="similarity">
    <text evidence="2">Belongs to the FemABX family.</text>
</comment>
<gene>
    <name evidence="13" type="ORF">BFS35_010725</name>
</gene>
<evidence type="ECO:0000256" key="11">
    <source>
        <dbReference type="ARBA" id="ARBA00048654"/>
    </source>
</evidence>
<dbReference type="SUPFAM" id="SSF55729">
    <property type="entry name" value="Acyl-CoA N-acyltransferases (Nat)"/>
    <property type="match status" value="1"/>
</dbReference>
<evidence type="ECO:0000259" key="12">
    <source>
        <dbReference type="Pfam" id="PF13480"/>
    </source>
</evidence>
<evidence type="ECO:0000256" key="7">
    <source>
        <dbReference type="ARBA" id="ARBA00023316"/>
    </source>
</evidence>
<evidence type="ECO:0000256" key="6">
    <source>
        <dbReference type="ARBA" id="ARBA00023315"/>
    </source>
</evidence>
<evidence type="ECO:0000256" key="10">
    <source>
        <dbReference type="ARBA" id="ARBA00042933"/>
    </source>
</evidence>
<evidence type="ECO:0000256" key="4">
    <source>
        <dbReference type="ARBA" id="ARBA00022960"/>
    </source>
</evidence>
<dbReference type="PANTHER" id="PTHR36174">
    <property type="entry name" value="LIPID II:GLYCINE GLYCYLTRANSFERASE"/>
    <property type="match status" value="1"/>
</dbReference>
<feature type="domain" description="BioF2-like acetyltransferase" evidence="12">
    <location>
        <begin position="121"/>
        <end position="247"/>
    </location>
</feature>
<dbReference type="PROSITE" id="PS51191">
    <property type="entry name" value="FEMABX"/>
    <property type="match status" value="1"/>
</dbReference>
<dbReference type="InterPro" id="IPR038740">
    <property type="entry name" value="BioF2-like_GNAT_dom"/>
</dbReference>
<keyword evidence="14" id="KW-1185">Reference proteome</keyword>
<evidence type="ECO:0000256" key="9">
    <source>
        <dbReference type="ARBA" id="ARBA00040679"/>
    </source>
</evidence>
<evidence type="ECO:0000256" key="3">
    <source>
        <dbReference type="ARBA" id="ARBA00022679"/>
    </source>
</evidence>
<dbReference type="RefSeq" id="WP_099581552.1">
    <property type="nucleotide sequence ID" value="NZ_MJBI02000005.1"/>
</dbReference>
<evidence type="ECO:0000313" key="14">
    <source>
        <dbReference type="Proteomes" id="UP000229523"/>
    </source>
</evidence>
<name>A0A395G7H6_9STAP</name>
<comment type="subcellular location">
    <subcellularLocation>
        <location evidence="1">Cytoplasm</location>
    </subcellularLocation>
</comment>
<evidence type="ECO:0000313" key="13">
    <source>
        <dbReference type="EMBL" id="RAI79920.1"/>
    </source>
</evidence>
<evidence type="ECO:0000256" key="8">
    <source>
        <dbReference type="ARBA" id="ARBA00039074"/>
    </source>
</evidence>
<comment type="caution">
    <text evidence="13">The sequence shown here is derived from an EMBL/GenBank/DDBJ whole genome shotgun (WGS) entry which is preliminary data.</text>
</comment>
<dbReference type="GO" id="GO:0008360">
    <property type="term" value="P:regulation of cell shape"/>
    <property type="evidence" value="ECO:0007669"/>
    <property type="project" value="UniProtKB-KW"/>
</dbReference>
<reference evidence="13 14" key="1">
    <citation type="journal article" date="2018" name="Front. Microbiol.">
        <title>Description and Comparative Genomics of Macrococcus caseolyticus subsp. hominis subsp. nov., Macrococcus goetzii sp. nov., Macrococcus epidermidis sp. nov., and Macrococcus bohemicus sp. nov., Novel Macrococci From Human Clinical Material With Virulence Potential and Suspected Uptake of Foreign DNA by Natural Transformation.</title>
        <authorList>
            <person name="Maslanova I."/>
            <person name="Wertheimer Z."/>
            <person name="Sedlacek I."/>
            <person name="Svec P."/>
            <person name="Indrakova A."/>
            <person name="Kovarovic V."/>
            <person name="Schumann P."/>
            <person name="Sproer C."/>
            <person name="Kralova S."/>
            <person name="Sedo O."/>
            <person name="Kristofova L."/>
            <person name="Vrbovska V."/>
            <person name="Fuzik T."/>
            <person name="Petras P."/>
            <person name="Zdrahal Z."/>
            <person name="Ruzickova V."/>
            <person name="Doskar J."/>
            <person name="Pantucek R."/>
        </authorList>
    </citation>
    <scope>NUCLEOTIDE SEQUENCE [LARGE SCALE GENOMIC DNA]</scope>
    <source>
        <strain evidence="13 14">CCM 4927</strain>
    </source>
</reference>
<evidence type="ECO:0000256" key="5">
    <source>
        <dbReference type="ARBA" id="ARBA00022984"/>
    </source>
</evidence>
<dbReference type="InterPro" id="IPR003447">
    <property type="entry name" value="FEMABX"/>
</dbReference>
<keyword evidence="7" id="KW-0961">Cell wall biogenesis/degradation</keyword>
<dbReference type="GO" id="GO:0071555">
    <property type="term" value="P:cell wall organization"/>
    <property type="evidence" value="ECO:0007669"/>
    <property type="project" value="UniProtKB-KW"/>
</dbReference>
<dbReference type="Proteomes" id="UP000229523">
    <property type="component" value="Unassembled WGS sequence"/>
</dbReference>
<keyword evidence="3" id="KW-0808">Transferase</keyword>
<dbReference type="EMBL" id="MJBI02000005">
    <property type="protein sequence ID" value="RAI79920.1"/>
    <property type="molecule type" value="Genomic_DNA"/>
</dbReference>
<dbReference type="PANTHER" id="PTHR36174:SF1">
    <property type="entry name" value="LIPID II:GLYCINE GLYCYLTRANSFERASE"/>
    <property type="match status" value="1"/>
</dbReference>
<organism evidence="13 14">
    <name type="scientific">Macrococcoides goetzii</name>
    <dbReference type="NCBI Taxonomy" id="1891097"/>
    <lineage>
        <taxon>Bacteria</taxon>
        <taxon>Bacillati</taxon>
        <taxon>Bacillota</taxon>
        <taxon>Bacilli</taxon>
        <taxon>Bacillales</taxon>
        <taxon>Staphylococcaceae</taxon>
        <taxon>Macrococcoides</taxon>
    </lineage>
</organism>
<proteinExistence type="inferred from homology"/>
<keyword evidence="4" id="KW-0133">Cell shape</keyword>
<dbReference type="Pfam" id="PF13480">
    <property type="entry name" value="Acetyltransf_6"/>
    <property type="match status" value="1"/>
</dbReference>
<dbReference type="InterPro" id="IPR016181">
    <property type="entry name" value="Acyl_CoA_acyltransferase"/>
</dbReference>
<dbReference type="EC" id="2.3.2.16" evidence="8"/>
<accession>A0A395G7H6</accession>
<comment type="catalytic activity">
    <reaction evidence="11">
        <text>beta-D-GlcNAc-(1-&gt;4)-Mur2Ac(oyl-L-Ala-D-isoglutaminyl-L-Lys-D-Ala-D-Ala)-di-trans,octa-cis-undecaprenyl diphosphate + glycyl-tRNA(Gly) = beta-D-GlcNAc-(1-&gt;4)-Mur2Ac(oyl-L-Ala-D-isoglutaminyl-L-Lys-(N(6)-Gly)-D-Ala-D-Ala)-di-trans,octa-cis-undecaprenyl diphosphate + tRNA(Gly) + H(+)</text>
        <dbReference type="Rhea" id="RHEA:30435"/>
        <dbReference type="Rhea" id="RHEA-COMP:9664"/>
        <dbReference type="Rhea" id="RHEA-COMP:9683"/>
        <dbReference type="ChEBI" id="CHEBI:15378"/>
        <dbReference type="ChEBI" id="CHEBI:62233"/>
        <dbReference type="ChEBI" id="CHEBI:62234"/>
        <dbReference type="ChEBI" id="CHEBI:78442"/>
        <dbReference type="ChEBI" id="CHEBI:78522"/>
        <dbReference type="EC" id="2.3.2.16"/>
    </reaction>
</comment>
<keyword evidence="5" id="KW-0573">Peptidoglycan synthesis</keyword>
<dbReference type="AlphaFoldDB" id="A0A395G7H6"/>
<dbReference type="InterPro" id="IPR050644">
    <property type="entry name" value="PG_Glycine_Bridge_Synth"/>
</dbReference>
<evidence type="ECO:0000256" key="2">
    <source>
        <dbReference type="ARBA" id="ARBA00009943"/>
    </source>
</evidence>
<evidence type="ECO:0000256" key="1">
    <source>
        <dbReference type="ARBA" id="ARBA00004496"/>
    </source>
</evidence>